<dbReference type="Proteomes" id="UP000283634">
    <property type="component" value="Unassembled WGS sequence"/>
</dbReference>
<comment type="caution">
    <text evidence="1">The sequence shown here is derived from an EMBL/GenBank/DDBJ whole genome shotgun (WGS) entry which is preliminary data.</text>
</comment>
<evidence type="ECO:0000313" key="1">
    <source>
        <dbReference type="EMBL" id="RNF03753.1"/>
    </source>
</evidence>
<organism evidence="1 2">
    <name type="scientific">Trypanosoma rangeli</name>
    <dbReference type="NCBI Taxonomy" id="5698"/>
    <lineage>
        <taxon>Eukaryota</taxon>
        <taxon>Discoba</taxon>
        <taxon>Euglenozoa</taxon>
        <taxon>Kinetoplastea</taxon>
        <taxon>Metakinetoplastina</taxon>
        <taxon>Trypanosomatida</taxon>
        <taxon>Trypanosomatidae</taxon>
        <taxon>Trypanosoma</taxon>
        <taxon>Herpetosoma</taxon>
    </lineage>
</organism>
<dbReference type="OMA" id="MERTNCI"/>
<dbReference type="EMBL" id="MKGL01000185">
    <property type="protein sequence ID" value="RNF03753.1"/>
    <property type="molecule type" value="Genomic_DNA"/>
</dbReference>
<keyword evidence="2" id="KW-1185">Reference proteome</keyword>
<proteinExistence type="predicted"/>
<accession>A0A422NE33</accession>
<sequence>MERTNCIDLGTDSLMATAVGYAARRQQCKGKEKCHWGGLFVDSSNDCDENRGDPPPRHRSISLSQLLYGEPLRHEAVTRPATAKLSLGVDADNAVDDDGLMDIQRLINSQYDACASRTSSRRDSSKACVHDDDIDSKFLDGGRSWCSSLPPWPVQHTEKGVFEEAYEGLGDQESAETSRRMARRESRSVGVQCDVRAATTAVELQKLEQLRQEFIVSDPESVAHALARLIRAVEMDRFGHSSAFTSALLQQAQL</sequence>
<dbReference type="GeneID" id="40329509"/>
<dbReference type="OrthoDB" id="246602at2759"/>
<dbReference type="RefSeq" id="XP_029237705.1">
    <property type="nucleotide sequence ID" value="XM_029382450.1"/>
</dbReference>
<reference evidence="1 2" key="1">
    <citation type="journal article" date="2018" name="BMC Genomics">
        <title>Genomic comparison of Trypanosoma conorhini and Trypanosoma rangeli to Trypanosoma cruzi strains of high and low virulence.</title>
        <authorList>
            <person name="Bradwell K.R."/>
            <person name="Koparde V.N."/>
            <person name="Matveyev A.V."/>
            <person name="Serrano M.G."/>
            <person name="Alves J.M."/>
            <person name="Parikh H."/>
            <person name="Huang B."/>
            <person name="Lee V."/>
            <person name="Espinosa-Alvarez O."/>
            <person name="Ortiz P.A."/>
            <person name="Costa-Martins A.G."/>
            <person name="Teixeira M.M."/>
            <person name="Buck G.A."/>
        </authorList>
    </citation>
    <scope>NUCLEOTIDE SEQUENCE [LARGE SCALE GENOMIC DNA]</scope>
    <source>
        <strain evidence="1 2">AM80</strain>
    </source>
</reference>
<dbReference type="AlphaFoldDB" id="A0A422NE33"/>
<name>A0A422NE33_TRYRA</name>
<protein>
    <submittedName>
        <fullName evidence="1">Uncharacterized protein</fullName>
    </submittedName>
</protein>
<evidence type="ECO:0000313" key="2">
    <source>
        <dbReference type="Proteomes" id="UP000283634"/>
    </source>
</evidence>
<gene>
    <name evidence="1" type="ORF">TraAM80_05576</name>
</gene>
<dbReference type="VEuPathDB" id="TriTrypDB:TRSC58_04897"/>